<dbReference type="Proteomes" id="UP000334340">
    <property type="component" value="Unassembled WGS sequence"/>
</dbReference>
<evidence type="ECO:0000256" key="6">
    <source>
        <dbReference type="HAMAP-Rule" id="MF_01974"/>
    </source>
</evidence>
<dbReference type="PRINTS" id="PR00599">
    <property type="entry name" value="MAPEPTIDASE"/>
</dbReference>
<dbReference type="SUPFAM" id="SSF55920">
    <property type="entry name" value="Creatinase/aminopeptidase"/>
    <property type="match status" value="1"/>
</dbReference>
<comment type="similarity">
    <text evidence="6">Belongs to the peptidase M24A family. Methionine aminopeptidase type 1 subfamily.</text>
</comment>
<keyword evidence="4 6" id="KW-0479">Metal-binding</keyword>
<dbReference type="GO" id="GO:0004239">
    <property type="term" value="F:initiator methionyl aminopeptidase activity"/>
    <property type="evidence" value="ECO:0007669"/>
    <property type="project" value="UniProtKB-UniRule"/>
</dbReference>
<dbReference type="EC" id="3.4.11.18" evidence="6 7"/>
<feature type="binding site" evidence="6">
    <location>
        <position position="167"/>
    </location>
    <ligand>
        <name>a divalent metal cation</name>
        <dbReference type="ChEBI" id="CHEBI:60240"/>
        <label>2</label>
        <note>catalytic</note>
    </ligand>
</feature>
<protein>
    <recommendedName>
        <fullName evidence="6 7">Methionine aminopeptidase</fullName>
        <shortName evidence="6">MAP</shortName>
        <shortName evidence="6">MetAP</shortName>
        <ecNumber evidence="6 7">3.4.11.18</ecNumber>
    </recommendedName>
    <alternativeName>
        <fullName evidence="6">Peptidase M</fullName>
    </alternativeName>
</protein>
<dbReference type="HAMAP" id="MF_01974">
    <property type="entry name" value="MetAP_1"/>
    <property type="match status" value="1"/>
</dbReference>
<accession>A0A564ZGY7</accession>
<feature type="binding site" evidence="6">
    <location>
        <position position="93"/>
    </location>
    <ligand>
        <name>a divalent metal cation</name>
        <dbReference type="ChEBI" id="CHEBI:60240"/>
        <label>1</label>
    </ligand>
</feature>
<evidence type="ECO:0000256" key="4">
    <source>
        <dbReference type="ARBA" id="ARBA00022723"/>
    </source>
</evidence>
<dbReference type="PANTHER" id="PTHR43330">
    <property type="entry name" value="METHIONINE AMINOPEPTIDASE"/>
    <property type="match status" value="1"/>
</dbReference>
<evidence type="ECO:0000256" key="2">
    <source>
        <dbReference type="ARBA" id="ARBA00022438"/>
    </source>
</evidence>
<feature type="binding site" evidence="6">
    <location>
        <position position="104"/>
    </location>
    <ligand>
        <name>a divalent metal cation</name>
        <dbReference type="ChEBI" id="CHEBI:60240"/>
        <label>1</label>
    </ligand>
</feature>
<dbReference type="PANTHER" id="PTHR43330:SF27">
    <property type="entry name" value="METHIONINE AMINOPEPTIDASE"/>
    <property type="match status" value="1"/>
</dbReference>
<dbReference type="EMBL" id="CABIKM010000012">
    <property type="protein sequence ID" value="VUZ84423.1"/>
    <property type="molecule type" value="Genomic_DNA"/>
</dbReference>
<comment type="function">
    <text evidence="1 6">Removes the N-terminal methionine from nascent proteins. The N-terminal methionine is often cleaved when the second residue in the primary sequence is small and uncharged (Met-Ala-, Cys, Gly, Pro, Ser, Thr, or Val). Requires deformylation of the N(alpha)-formylated initiator methionine before it can be hydrolyzed.</text>
</comment>
<evidence type="ECO:0000256" key="3">
    <source>
        <dbReference type="ARBA" id="ARBA00022670"/>
    </source>
</evidence>
<evidence type="ECO:0000256" key="5">
    <source>
        <dbReference type="ARBA" id="ARBA00022801"/>
    </source>
</evidence>
<evidence type="ECO:0000259" key="8">
    <source>
        <dbReference type="Pfam" id="PF00557"/>
    </source>
</evidence>
<proteinExistence type="inferred from homology"/>
<evidence type="ECO:0000313" key="10">
    <source>
        <dbReference type="Proteomes" id="UP000334340"/>
    </source>
</evidence>
<dbReference type="Gene3D" id="3.90.230.10">
    <property type="entry name" value="Creatinase/methionine aminopeptidase superfamily"/>
    <property type="match status" value="1"/>
</dbReference>
<evidence type="ECO:0000256" key="7">
    <source>
        <dbReference type="RuleBase" id="RU003653"/>
    </source>
</evidence>
<dbReference type="GO" id="GO:0006508">
    <property type="term" value="P:proteolysis"/>
    <property type="evidence" value="ECO:0007669"/>
    <property type="project" value="UniProtKB-KW"/>
</dbReference>
<dbReference type="CDD" id="cd01086">
    <property type="entry name" value="MetAP1"/>
    <property type="match status" value="1"/>
</dbReference>
<dbReference type="GO" id="GO:0070006">
    <property type="term" value="F:metalloaminopeptidase activity"/>
    <property type="evidence" value="ECO:0007669"/>
    <property type="project" value="UniProtKB-UniRule"/>
</dbReference>
<sequence length="258" mass="27805">MILKAPWEIDLMRKSSRIVAETLGKLTEMINPGLTTMELDRFAEAYILRRGGKPAFKGYRGYPYTLCVSVNEQVVHGFPSTRRLEYGDIISLDLGVVVDGYYGDAAVTVPVGKVSDEARRLIAATQGALSRAISAVRPGNHLSDISHAVQSTIEGQGFSVVRLFVGHGIGRSLHEEPQIPNFGPPAQGPVLKPGLVLAIEPMANAGGSDVMILDDRWTAVTCDRSLSAHFEHTVALTEDGAQVLTSYTEDESAQGTGR</sequence>
<keyword evidence="5 6" id="KW-0378">Hydrolase</keyword>
<keyword evidence="2 6" id="KW-0031">Aminopeptidase</keyword>
<feature type="domain" description="Peptidase M24" evidence="8">
    <location>
        <begin position="11"/>
        <end position="238"/>
    </location>
</feature>
<dbReference type="InterPro" id="IPR002467">
    <property type="entry name" value="Pept_M24A_MAP1"/>
</dbReference>
<dbReference type="GO" id="GO:0046872">
    <property type="term" value="F:metal ion binding"/>
    <property type="evidence" value="ECO:0007669"/>
    <property type="project" value="UniProtKB-UniRule"/>
</dbReference>
<feature type="binding site" evidence="6">
    <location>
        <position position="231"/>
    </location>
    <ligand>
        <name>a divalent metal cation</name>
        <dbReference type="ChEBI" id="CHEBI:60240"/>
        <label>2</label>
        <note>catalytic</note>
    </ligand>
</feature>
<gene>
    <name evidence="6" type="primary">map</name>
    <name evidence="9" type="ORF">MELA_00794</name>
</gene>
<dbReference type="AlphaFoldDB" id="A0A564ZGY7"/>
<feature type="binding site" evidence="6">
    <location>
        <position position="174"/>
    </location>
    <ligand>
        <name>substrate</name>
    </ligand>
</feature>
<comment type="catalytic activity">
    <reaction evidence="6 7">
        <text>Release of N-terminal amino acids, preferentially methionine, from peptides and arylamides.</text>
        <dbReference type="EC" id="3.4.11.18"/>
    </reaction>
</comment>
<evidence type="ECO:0000256" key="1">
    <source>
        <dbReference type="ARBA" id="ARBA00002521"/>
    </source>
</evidence>
<feature type="binding site" evidence="6">
    <location>
        <position position="76"/>
    </location>
    <ligand>
        <name>substrate</name>
    </ligand>
</feature>
<feature type="binding site" evidence="6">
    <location>
        <position position="200"/>
    </location>
    <ligand>
        <name>a divalent metal cation</name>
        <dbReference type="ChEBI" id="CHEBI:60240"/>
        <label>2</label>
        <note>catalytic</note>
    </ligand>
</feature>
<keyword evidence="10" id="KW-1185">Reference proteome</keyword>
<evidence type="ECO:0000313" key="9">
    <source>
        <dbReference type="EMBL" id="VUZ84423.1"/>
    </source>
</evidence>
<reference evidence="9 10" key="1">
    <citation type="submission" date="2019-07" db="EMBL/GenBank/DDBJ databases">
        <authorList>
            <person name="Cremers G."/>
        </authorList>
    </citation>
    <scope>NUCLEOTIDE SEQUENCE [LARGE SCALE GENOMIC DNA]</scope>
</reference>
<comment type="subunit">
    <text evidence="6">Monomer.</text>
</comment>
<dbReference type="PROSITE" id="PS00680">
    <property type="entry name" value="MAP_1"/>
    <property type="match status" value="1"/>
</dbReference>
<feature type="binding site" evidence="6">
    <location>
        <position position="104"/>
    </location>
    <ligand>
        <name>a divalent metal cation</name>
        <dbReference type="ChEBI" id="CHEBI:60240"/>
        <label>2</label>
        <note>catalytic</note>
    </ligand>
</feature>
<dbReference type="GO" id="GO:0005829">
    <property type="term" value="C:cytosol"/>
    <property type="evidence" value="ECO:0007669"/>
    <property type="project" value="TreeGrafter"/>
</dbReference>
<comment type="cofactor">
    <cofactor evidence="6">
        <name>Co(2+)</name>
        <dbReference type="ChEBI" id="CHEBI:48828"/>
    </cofactor>
    <cofactor evidence="6">
        <name>Zn(2+)</name>
        <dbReference type="ChEBI" id="CHEBI:29105"/>
    </cofactor>
    <cofactor evidence="6">
        <name>Mn(2+)</name>
        <dbReference type="ChEBI" id="CHEBI:29035"/>
    </cofactor>
    <cofactor evidence="6">
        <name>Fe(2+)</name>
        <dbReference type="ChEBI" id="CHEBI:29033"/>
    </cofactor>
    <text evidence="6">Binds 2 divalent metal cations per subunit. Has a high-affinity and a low affinity metal-binding site. The true nature of the physiological cofactor is under debate. The enzyme is active with cobalt, zinc, manganese or divalent iron ions. Most likely, methionine aminopeptidases function as mononuclear Fe(2+)-metalloproteases under physiological conditions, and the catalytically relevant metal-binding site has been assigned to the histidine-containing high-affinity site.</text>
</comment>
<dbReference type="NCBIfam" id="TIGR00500">
    <property type="entry name" value="met_pdase_I"/>
    <property type="match status" value="1"/>
</dbReference>
<keyword evidence="3 6" id="KW-0645">Protease</keyword>
<organism evidence="9 10">
    <name type="scientific">Candidatus Methylomirabilis lanthanidiphila</name>
    <dbReference type="NCBI Taxonomy" id="2211376"/>
    <lineage>
        <taxon>Bacteria</taxon>
        <taxon>Candidatus Methylomirabilota</taxon>
        <taxon>Candidatus Methylomirabilia</taxon>
        <taxon>Candidatus Methylomirabilales</taxon>
        <taxon>Candidatus Methylomirabilaceae</taxon>
        <taxon>Candidatus Methylomirabilis</taxon>
    </lineage>
</organism>
<dbReference type="InterPro" id="IPR036005">
    <property type="entry name" value="Creatinase/aminopeptidase-like"/>
</dbReference>
<dbReference type="Pfam" id="PF00557">
    <property type="entry name" value="Peptidase_M24"/>
    <property type="match status" value="1"/>
</dbReference>
<name>A0A564ZGY7_9BACT</name>
<feature type="binding site" evidence="6">
    <location>
        <position position="231"/>
    </location>
    <ligand>
        <name>a divalent metal cation</name>
        <dbReference type="ChEBI" id="CHEBI:60240"/>
        <label>1</label>
    </ligand>
</feature>
<dbReference type="InterPro" id="IPR000994">
    <property type="entry name" value="Pept_M24"/>
</dbReference>
<dbReference type="InterPro" id="IPR001714">
    <property type="entry name" value="Pept_M24_MAP"/>
</dbReference>